<organism evidence="4 5">
    <name type="scientific">Cajanus cajan</name>
    <name type="common">Pigeon pea</name>
    <name type="synonym">Cajanus indicus</name>
    <dbReference type="NCBI Taxonomy" id="3821"/>
    <lineage>
        <taxon>Eukaryota</taxon>
        <taxon>Viridiplantae</taxon>
        <taxon>Streptophyta</taxon>
        <taxon>Embryophyta</taxon>
        <taxon>Tracheophyta</taxon>
        <taxon>Spermatophyta</taxon>
        <taxon>Magnoliopsida</taxon>
        <taxon>eudicotyledons</taxon>
        <taxon>Gunneridae</taxon>
        <taxon>Pentapetalae</taxon>
        <taxon>rosids</taxon>
        <taxon>fabids</taxon>
        <taxon>Fabales</taxon>
        <taxon>Fabaceae</taxon>
        <taxon>Papilionoideae</taxon>
        <taxon>50 kb inversion clade</taxon>
        <taxon>NPAAA clade</taxon>
        <taxon>indigoferoid/millettioid clade</taxon>
        <taxon>Phaseoleae</taxon>
        <taxon>Cajanus</taxon>
    </lineage>
</organism>
<feature type="compositionally biased region" description="Polar residues" evidence="2">
    <location>
        <begin position="187"/>
        <end position="203"/>
    </location>
</feature>
<keyword evidence="5" id="KW-1185">Reference proteome</keyword>
<feature type="region of interest" description="Disordered" evidence="2">
    <location>
        <begin position="742"/>
        <end position="774"/>
    </location>
</feature>
<dbReference type="Pfam" id="PF25597">
    <property type="entry name" value="SH3_retrovirus"/>
    <property type="match status" value="1"/>
</dbReference>
<dbReference type="InterPro" id="IPR001584">
    <property type="entry name" value="Integrase_cat-core"/>
</dbReference>
<dbReference type="InterPro" id="IPR012337">
    <property type="entry name" value="RNaseH-like_sf"/>
</dbReference>
<feature type="region of interest" description="Disordered" evidence="2">
    <location>
        <begin position="175"/>
        <end position="217"/>
    </location>
</feature>
<proteinExistence type="predicted"/>
<dbReference type="InterPro" id="IPR054722">
    <property type="entry name" value="PolX-like_BBD"/>
</dbReference>
<accession>A0A151RAM7</accession>
<name>A0A151RAM7_CAJCA</name>
<keyword evidence="1" id="KW-0378">Hydrolase</keyword>
<dbReference type="Gene3D" id="3.30.420.10">
    <property type="entry name" value="Ribonuclease H-like superfamily/Ribonuclease H"/>
    <property type="match status" value="1"/>
</dbReference>
<dbReference type="InterPro" id="IPR043502">
    <property type="entry name" value="DNA/RNA_pol_sf"/>
</dbReference>
<reference evidence="4" key="1">
    <citation type="journal article" date="2012" name="Nat. Biotechnol.">
        <title>Draft genome sequence of pigeonpea (Cajanus cajan), an orphan legume crop of resource-poor farmers.</title>
        <authorList>
            <person name="Varshney R.K."/>
            <person name="Chen W."/>
            <person name="Li Y."/>
            <person name="Bharti A.K."/>
            <person name="Saxena R.K."/>
            <person name="Schlueter J.A."/>
            <person name="Donoghue M.T."/>
            <person name="Azam S."/>
            <person name="Fan G."/>
            <person name="Whaley A.M."/>
            <person name="Farmer A.D."/>
            <person name="Sheridan J."/>
            <person name="Iwata A."/>
            <person name="Tuteja R."/>
            <person name="Penmetsa R.V."/>
            <person name="Wu W."/>
            <person name="Upadhyaya H.D."/>
            <person name="Yang S.P."/>
            <person name="Shah T."/>
            <person name="Saxena K.B."/>
            <person name="Michael T."/>
            <person name="McCombie W.R."/>
            <person name="Yang B."/>
            <person name="Zhang G."/>
            <person name="Yang H."/>
            <person name="Wang J."/>
            <person name="Spillane C."/>
            <person name="Cook D.R."/>
            <person name="May G.D."/>
            <person name="Xu X."/>
            <person name="Jackson S.A."/>
        </authorList>
    </citation>
    <scope>NUCLEOTIDE SEQUENCE [LARGE SCALE GENOMIC DNA]</scope>
</reference>
<evidence type="ECO:0000313" key="5">
    <source>
        <dbReference type="Proteomes" id="UP000075243"/>
    </source>
</evidence>
<sequence>MDMRIDARNKSGYLTGATKKPSTDDPTYDNWVTENKRVKSWLIDSMSPPLMQRFICLESAHQIWDAALRTFYDGSDETCLFELNQRSFSTKQHGRPLSTYYNELLSIFQEIDHRMSSSETTVNGVVQMHSSMARLRVHIFLSGLDSDFDQVRGEILRKDPKLDLESTYAYVRREHQQRITMGRPAPTSDSSALLSQVPHSSPVNHPPKHRKDSSSGKTLLCSHCGDSGHSKNRCYEIIGYPTWWDFTKRPRRKVSSKALHSSSDGDSSPSPQANVVYEGILGKTLAFSAHSRNSTWIIDTGASDHMIHDASTLKHCFPCSKSTITTANGGSASITGQGTITLSKTLTLHSVLVVPSLDFNLLSVSRLTSQLNCSVIFWPTFCVFQDIQTKVILGYGVRRGNLYFLDVSEGDSFHSAAWLWHKRLGHLSFGYLQKLFPHLFSNCHPSKFQCSTCEMAKSHRIPFYPSLNKSCIPFQVIHSDIWGPAKVPSFSHSYYYVSFIDECTRMVWISLLKHKNDVFPVFQKFHNMVQTQFNTSIQIFQTDNGLEYKNGPFSEFLTSKGIKHQTSCTYTPQQNGLAERKNRQLLEVVRASLFDMNVPSHYWGEAVLSAAYLINRTPSSVLGFLTPQQKLETFFSIPHVMNLEPRVFGCTAYVHVPKKLRSKLDPCAKKCIFVGYSDVQKGYRCFDPQTHKMHVTLEVSFRESEPFYSGGVTPSSSQGEIHHIREEEFCLPLPMTPTPTSPLTMDSPPNQNPSPEVFTNLPERQNKGIPKPVYEPDPRVKVKYPISSYVSSHRLSESYALTVDQLSIVSIPNSVQEALEDPRWKQAMNIEMEALQKNETWKLTSLPSGKKTIGCKWVYTVKLKADGSIDKYKARLVAKGYTQKYGVDYQDTFAPVAKLNTIRILISIAANRDWPLKQFDVKNAFLNGDLEEEVYMEVPPGVQLAPSKESVVCKLKKALYGLKQSPRAWFGRLTLAMKKFGYKQSNSDHTLFIKHTKGKVAILIVYVDDMVLTGDDVEEMKLLEKRLAAEFEMKDLGQLKYFLGIEIARSEQGIFLSQRKYVLDLLSETGMLACKPADTPIEMNHSLAIYPDQIETDKHRYQRLVGKLIYLSHTRPDIAYSVSIVSRFMHSPSEEHMTAVYRILKYLKGSPGKGLLFSKNDRACIEGYTDSDWAGDKTTRQSTSGYFTFVEGNLVTWRSKKQKVVARSSAEAEFRGMAYGICELLWIRSILADLGIKYEQPMNLFCDNKAAVEIAHNPVQHDRTKHVEVDRHFIKEKLDNQVIQTPYVRSEDQLADVLTKAVSGRVFEEVINKLGMIDIHAPT</sequence>
<feature type="domain" description="Integrase catalytic" evidence="3">
    <location>
        <begin position="469"/>
        <end position="635"/>
    </location>
</feature>
<dbReference type="GO" id="GO:0004190">
    <property type="term" value="F:aspartic-type endopeptidase activity"/>
    <property type="evidence" value="ECO:0007669"/>
    <property type="project" value="UniProtKB-KW"/>
</dbReference>
<evidence type="ECO:0000256" key="2">
    <source>
        <dbReference type="SAM" id="MobiDB-lite"/>
    </source>
</evidence>
<dbReference type="PANTHER" id="PTHR11439:SF467">
    <property type="entry name" value="INTEGRASE CATALYTIC DOMAIN-CONTAINING PROTEIN"/>
    <property type="match status" value="1"/>
</dbReference>
<dbReference type="GO" id="GO:0003676">
    <property type="term" value="F:nucleic acid binding"/>
    <property type="evidence" value="ECO:0007669"/>
    <property type="project" value="InterPro"/>
</dbReference>
<dbReference type="Pfam" id="PF14223">
    <property type="entry name" value="Retrotran_gag_2"/>
    <property type="match status" value="1"/>
</dbReference>
<evidence type="ECO:0000313" key="4">
    <source>
        <dbReference type="EMBL" id="KYP39694.1"/>
    </source>
</evidence>
<dbReference type="GO" id="GO:0015074">
    <property type="term" value="P:DNA integration"/>
    <property type="evidence" value="ECO:0007669"/>
    <property type="project" value="InterPro"/>
</dbReference>
<dbReference type="InterPro" id="IPR025724">
    <property type="entry name" value="GAG-pre-integrase_dom"/>
</dbReference>
<dbReference type="InterPro" id="IPR013103">
    <property type="entry name" value="RVT_2"/>
</dbReference>
<dbReference type="InterPro" id="IPR036397">
    <property type="entry name" value="RNaseH_sf"/>
</dbReference>
<dbReference type="Gene3D" id="2.40.70.10">
    <property type="entry name" value="Acid Proteases"/>
    <property type="match status" value="1"/>
</dbReference>
<dbReference type="Pfam" id="PF13976">
    <property type="entry name" value="gag_pre-integrs"/>
    <property type="match status" value="1"/>
</dbReference>
<dbReference type="InterPro" id="IPR021109">
    <property type="entry name" value="Peptidase_aspartic_dom_sf"/>
</dbReference>
<dbReference type="SUPFAM" id="SSF53098">
    <property type="entry name" value="Ribonuclease H-like"/>
    <property type="match status" value="1"/>
</dbReference>
<gene>
    <name evidence="4" type="ORF">KK1_038979</name>
</gene>
<dbReference type="InterPro" id="IPR057670">
    <property type="entry name" value="SH3_retrovirus"/>
</dbReference>
<dbReference type="Pfam" id="PF00665">
    <property type="entry name" value="rve"/>
    <property type="match status" value="1"/>
</dbReference>
<keyword evidence="1" id="KW-0064">Aspartyl protease</keyword>
<dbReference type="Proteomes" id="UP000075243">
    <property type="component" value="Unassembled WGS sequence"/>
</dbReference>
<dbReference type="PANTHER" id="PTHR11439">
    <property type="entry name" value="GAG-POL-RELATED RETROTRANSPOSON"/>
    <property type="match status" value="1"/>
</dbReference>
<protein>
    <submittedName>
        <fullName evidence="4">Retrovirus-related Pol polyprotein from transposon TNT 1-94</fullName>
    </submittedName>
</protein>
<dbReference type="EMBL" id="KQ483888">
    <property type="protein sequence ID" value="KYP39694.1"/>
    <property type="molecule type" value="Genomic_DNA"/>
</dbReference>
<dbReference type="Pfam" id="PF22936">
    <property type="entry name" value="Pol_BBD"/>
    <property type="match status" value="1"/>
</dbReference>
<dbReference type="OMA" id="ATHEIVW"/>
<dbReference type="Gramene" id="C.cajan_36605.t">
    <property type="protein sequence ID" value="C.cajan_36605.t"/>
    <property type="gene ID" value="C.cajan_36605"/>
</dbReference>
<evidence type="ECO:0000259" key="3">
    <source>
        <dbReference type="PROSITE" id="PS50994"/>
    </source>
</evidence>
<dbReference type="PROSITE" id="PS50994">
    <property type="entry name" value="INTEGRASE"/>
    <property type="match status" value="1"/>
</dbReference>
<keyword evidence="1" id="KW-0645">Protease</keyword>
<dbReference type="CDD" id="cd09272">
    <property type="entry name" value="RNase_HI_RT_Ty1"/>
    <property type="match status" value="1"/>
</dbReference>
<evidence type="ECO:0000256" key="1">
    <source>
        <dbReference type="ARBA" id="ARBA00022750"/>
    </source>
</evidence>
<dbReference type="Pfam" id="PF07727">
    <property type="entry name" value="RVT_2"/>
    <property type="match status" value="1"/>
</dbReference>
<dbReference type="SUPFAM" id="SSF56672">
    <property type="entry name" value="DNA/RNA polymerases"/>
    <property type="match status" value="1"/>
</dbReference>